<evidence type="ECO:0000313" key="1">
    <source>
        <dbReference type="EMBL" id="QPE05290.1"/>
    </source>
</evidence>
<accession>A0A7S8MZ86</accession>
<gene>
    <name evidence="1" type="ORF">IT882_04260</name>
</gene>
<dbReference type="KEGG" id="msf:IT882_04260"/>
<name>A0A7S8MZ86_9MICO</name>
<evidence type="ECO:0000313" key="2">
    <source>
        <dbReference type="Proteomes" id="UP000594480"/>
    </source>
</evidence>
<proteinExistence type="predicted"/>
<organism evidence="1 2">
    <name type="scientific">Microbacterium schleiferi</name>
    <dbReference type="NCBI Taxonomy" id="69362"/>
    <lineage>
        <taxon>Bacteria</taxon>
        <taxon>Bacillati</taxon>
        <taxon>Actinomycetota</taxon>
        <taxon>Actinomycetes</taxon>
        <taxon>Micrococcales</taxon>
        <taxon>Microbacteriaceae</taxon>
        <taxon>Microbacterium</taxon>
    </lineage>
</organism>
<dbReference type="RefSeq" id="WP_195693307.1">
    <property type="nucleotide sequence ID" value="NZ_CP064760.1"/>
</dbReference>
<dbReference type="AlphaFoldDB" id="A0A7S8MZ86"/>
<sequence length="137" mass="15867">MTGCRHWIGSDTTGHVCGNPVHRFSLCEKHFEAELARTKRRQESERVQRENAEARWRQRNAPKLPGWRVALERAEAEYTRRTTSPVEDRAAYGGLMSSAVIRAQRSHLSDTNVARVAELDRIITRLRANITRMERQQ</sequence>
<protein>
    <submittedName>
        <fullName evidence="1">Uncharacterized protein</fullName>
    </submittedName>
</protein>
<keyword evidence="2" id="KW-1185">Reference proteome</keyword>
<reference evidence="1 2" key="1">
    <citation type="submission" date="2020-11" db="EMBL/GenBank/DDBJ databases">
        <title>Amino acid is mineralized and recycled by bacteria in oceanic microbiome.</title>
        <authorList>
            <person name="Zheng L.Y."/>
        </authorList>
    </citation>
    <scope>NUCLEOTIDE SEQUENCE [LARGE SCALE GENOMIC DNA]</scope>
    <source>
        <strain evidence="1 2">A32-1</strain>
    </source>
</reference>
<dbReference type="EMBL" id="CP064760">
    <property type="protein sequence ID" value="QPE05290.1"/>
    <property type="molecule type" value="Genomic_DNA"/>
</dbReference>
<dbReference type="Proteomes" id="UP000594480">
    <property type="component" value="Chromosome"/>
</dbReference>